<evidence type="ECO:0000313" key="1">
    <source>
        <dbReference type="EMBL" id="OGD87253.1"/>
    </source>
</evidence>
<evidence type="ECO:0000313" key="2">
    <source>
        <dbReference type="Proteomes" id="UP000179102"/>
    </source>
</evidence>
<gene>
    <name evidence="1" type="ORF">A2870_02380</name>
</gene>
<protein>
    <recommendedName>
        <fullName evidence="3">DUF1704 domain-containing protein</fullName>
    </recommendedName>
</protein>
<sequence length="409" mass="47417">MTEAVFGDPVREAEQRVGIETVQLYRGWHKFEQTLSEDKKVDGRDFDLVEHDYEEIIFGSRGEVIERLEDLSARIDPISPTLEFIKAKLVASGYFLRALHFKERLLLDEYAQKTILITPERPSIPDLEIQQEKVFNLLPVIGYSGNRQGFERFIAEKVLSREQIERQFEEAREKFLPLIADGLGLSYLLPLDYHQEFQSKPEFWVCWIKGERQRFEFIINTHPNNQNRLFAGNMELLAIHEMAGHLLQGYKWRDNVRRATMNPGLAITSLPGPEHWACEGVADALPYLLPEVFEELSDYGKLALEAVHLRDLVYYRAHFMIDEGESLPTVASFVEEYLPYEEEDTVAMEYEDRQKPRFRSHLLNYPDAGRYFRQVAPQLGSKSRDLARALMEQPMTPQGVRNFVGSLAA</sequence>
<accession>A0A1F5G5U8</accession>
<comment type="caution">
    <text evidence="1">The sequence shown here is derived from an EMBL/GenBank/DDBJ whole genome shotgun (WGS) entry which is preliminary data.</text>
</comment>
<evidence type="ECO:0008006" key="3">
    <source>
        <dbReference type="Google" id="ProtNLM"/>
    </source>
</evidence>
<proteinExistence type="predicted"/>
<dbReference type="EMBL" id="MFAZ01000017">
    <property type="protein sequence ID" value="OGD87253.1"/>
    <property type="molecule type" value="Genomic_DNA"/>
</dbReference>
<dbReference type="STRING" id="1797711.A2870_02380"/>
<reference evidence="1 2" key="1">
    <citation type="journal article" date="2016" name="Nat. Commun.">
        <title>Thousands of microbial genomes shed light on interconnected biogeochemical processes in an aquifer system.</title>
        <authorList>
            <person name="Anantharaman K."/>
            <person name="Brown C.T."/>
            <person name="Hug L.A."/>
            <person name="Sharon I."/>
            <person name="Castelle C.J."/>
            <person name="Probst A.J."/>
            <person name="Thomas B.C."/>
            <person name="Singh A."/>
            <person name="Wilkins M.J."/>
            <person name="Karaoz U."/>
            <person name="Brodie E.L."/>
            <person name="Williams K.H."/>
            <person name="Hubbard S.S."/>
            <person name="Banfield J.F."/>
        </authorList>
    </citation>
    <scope>NUCLEOTIDE SEQUENCE [LARGE SCALE GENOMIC DNA]</scope>
</reference>
<organism evidence="1 2">
    <name type="scientific">Candidatus Curtissbacteria bacterium RIFCSPHIGHO2_01_FULL_41_11</name>
    <dbReference type="NCBI Taxonomy" id="1797711"/>
    <lineage>
        <taxon>Bacteria</taxon>
        <taxon>Candidatus Curtissiibacteriota</taxon>
    </lineage>
</organism>
<name>A0A1F5G5U8_9BACT</name>
<dbReference type="Proteomes" id="UP000179102">
    <property type="component" value="Unassembled WGS sequence"/>
</dbReference>
<dbReference type="AlphaFoldDB" id="A0A1F5G5U8"/>